<evidence type="ECO:0000256" key="1">
    <source>
        <dbReference type="SAM" id="MobiDB-lite"/>
    </source>
</evidence>
<gene>
    <name evidence="2" type="ORF">BVG16_28900</name>
</gene>
<feature type="compositionally biased region" description="Pro residues" evidence="1">
    <location>
        <begin position="438"/>
        <end position="448"/>
    </location>
</feature>
<organism evidence="2 3">
    <name type="scientific">Paenibacillus selenitireducens</name>
    <dbReference type="NCBI Taxonomy" id="1324314"/>
    <lineage>
        <taxon>Bacteria</taxon>
        <taxon>Bacillati</taxon>
        <taxon>Bacillota</taxon>
        <taxon>Bacilli</taxon>
        <taxon>Bacillales</taxon>
        <taxon>Paenibacillaceae</taxon>
        <taxon>Paenibacillus</taxon>
    </lineage>
</organism>
<dbReference type="PANTHER" id="PTHR37804">
    <property type="entry name" value="CDAA REGULATORY PROTEIN CDAR"/>
    <property type="match status" value="1"/>
</dbReference>
<keyword evidence="3" id="KW-1185">Reference proteome</keyword>
<dbReference type="PANTHER" id="PTHR37804:SF1">
    <property type="entry name" value="CDAA REGULATORY PROTEIN CDAR"/>
    <property type="match status" value="1"/>
</dbReference>
<dbReference type="Pfam" id="PF07949">
    <property type="entry name" value="YbbR"/>
    <property type="match status" value="3"/>
</dbReference>
<comment type="caution">
    <text evidence="2">The sequence shown here is derived from an EMBL/GenBank/DDBJ whole genome shotgun (WGS) entry which is preliminary data.</text>
</comment>
<feature type="region of interest" description="Disordered" evidence="1">
    <location>
        <begin position="412"/>
        <end position="462"/>
    </location>
</feature>
<feature type="region of interest" description="Disordered" evidence="1">
    <location>
        <begin position="134"/>
        <end position="157"/>
    </location>
</feature>
<dbReference type="InterPro" id="IPR012505">
    <property type="entry name" value="YbbR"/>
</dbReference>
<dbReference type="EMBL" id="MSZX01000018">
    <property type="protein sequence ID" value="OPA73356.1"/>
    <property type="molecule type" value="Genomic_DNA"/>
</dbReference>
<accession>A0A1T2X0W9</accession>
<dbReference type="Gene3D" id="2.170.120.40">
    <property type="entry name" value="YbbR-like domain"/>
    <property type="match status" value="2"/>
</dbReference>
<sequence>MDKWLNNSNFSKVIALVLAIILWAIVHLDDTAAPPQVASLIDVKVIDDVKIQTVGLDSSRFILHKITPEVVRIQVKGKTSALTSAMPEDYRVKLDVTGLDEGTHTLSLTTEMPKGIQLISMSPSSVQVELEERQTKEMDVSITTTGSPAKGYTAGQPIISPTNRVHVTLPASQMKDVQSVSATINIDGVVNSVKQKRLKLTAYDKTGHEMKDAIITPPVVEVEIPIAKPFKSVPLQINFVGKLPDGLAISSIKQSANQVAIYGPQNVLDGIDFYDSIQIDLSKLTETTTLSLPLPVLGKVEKIEPSSVNFEITIVPAVQRQLDKVPITLNGLNEQLKATIQEPASKVMSVTLEGAPDLVNSLKPEDVQLIANLSDLPPGVHQVALKVNSPNFVRQVNTEQLYVKVLIEDKISKPTDSKGQPEAPKPPTDTLPVDTGETPPPTTDPNPPETDHAANSGTDIKE</sequence>
<evidence type="ECO:0000313" key="2">
    <source>
        <dbReference type="EMBL" id="OPA73356.1"/>
    </source>
</evidence>
<feature type="compositionally biased region" description="Polar residues" evidence="1">
    <location>
        <begin position="453"/>
        <end position="462"/>
    </location>
</feature>
<evidence type="ECO:0008006" key="4">
    <source>
        <dbReference type="Google" id="ProtNLM"/>
    </source>
</evidence>
<dbReference type="RefSeq" id="WP_078502674.1">
    <property type="nucleotide sequence ID" value="NZ_MSZX01000018.1"/>
</dbReference>
<protein>
    <recommendedName>
        <fullName evidence="4">YbbR-like domain-containing protein YbbR</fullName>
    </recommendedName>
</protein>
<dbReference type="Proteomes" id="UP000190188">
    <property type="component" value="Unassembled WGS sequence"/>
</dbReference>
<evidence type="ECO:0000313" key="3">
    <source>
        <dbReference type="Proteomes" id="UP000190188"/>
    </source>
</evidence>
<name>A0A1T2X0W9_9BACL</name>
<reference evidence="2 3" key="1">
    <citation type="submission" date="2017-01" db="EMBL/GenBank/DDBJ databases">
        <title>Genome analysis of Paenibacillus selenitrireducens ES3-24.</title>
        <authorList>
            <person name="Xu D."/>
            <person name="Yao R."/>
            <person name="Zheng S."/>
        </authorList>
    </citation>
    <scope>NUCLEOTIDE SEQUENCE [LARGE SCALE GENOMIC DNA]</scope>
    <source>
        <strain evidence="2 3">ES3-24</strain>
    </source>
</reference>
<dbReference type="OrthoDB" id="1013291at2"/>
<dbReference type="InterPro" id="IPR053154">
    <property type="entry name" value="c-di-AMP_regulator"/>
</dbReference>
<proteinExistence type="predicted"/>
<dbReference type="STRING" id="1324314.BVG16_28900"/>
<dbReference type="Gene3D" id="2.170.120.30">
    <property type="match status" value="2"/>
</dbReference>
<dbReference type="AlphaFoldDB" id="A0A1T2X0W9"/>